<accession>A0A915KYB2</accession>
<dbReference type="Proteomes" id="UP000887565">
    <property type="component" value="Unplaced"/>
</dbReference>
<sequence length="95" mass="11225">MYIFADYNIKRVVRIHELDQWFKATFGYWPANPKEPHMVDIGKVSQVLHFIHSYTREGQEMIKRMSWKSGDRLAYYLELAATLPPLEPQNPTKKG</sequence>
<dbReference type="WBParaSite" id="nRc.2.0.1.t43811-RA">
    <property type="protein sequence ID" value="nRc.2.0.1.t43811-RA"/>
    <property type="gene ID" value="nRc.2.0.1.g43811"/>
</dbReference>
<keyword evidence="1" id="KW-1185">Reference proteome</keyword>
<name>A0A915KYB2_ROMCU</name>
<evidence type="ECO:0000313" key="1">
    <source>
        <dbReference type="Proteomes" id="UP000887565"/>
    </source>
</evidence>
<evidence type="ECO:0000313" key="2">
    <source>
        <dbReference type="WBParaSite" id="nRc.2.0.1.t43811-RA"/>
    </source>
</evidence>
<protein>
    <submittedName>
        <fullName evidence="2">Uncharacterized protein</fullName>
    </submittedName>
</protein>
<proteinExistence type="predicted"/>
<reference evidence="2" key="1">
    <citation type="submission" date="2022-11" db="UniProtKB">
        <authorList>
            <consortium name="WormBaseParasite"/>
        </authorList>
    </citation>
    <scope>IDENTIFICATION</scope>
</reference>
<dbReference type="AlphaFoldDB" id="A0A915KYB2"/>
<organism evidence="1 2">
    <name type="scientific">Romanomermis culicivorax</name>
    <name type="common">Nematode worm</name>
    <dbReference type="NCBI Taxonomy" id="13658"/>
    <lineage>
        <taxon>Eukaryota</taxon>
        <taxon>Metazoa</taxon>
        <taxon>Ecdysozoa</taxon>
        <taxon>Nematoda</taxon>
        <taxon>Enoplea</taxon>
        <taxon>Dorylaimia</taxon>
        <taxon>Mermithida</taxon>
        <taxon>Mermithoidea</taxon>
        <taxon>Mermithidae</taxon>
        <taxon>Romanomermis</taxon>
    </lineage>
</organism>